<evidence type="ECO:0000256" key="1">
    <source>
        <dbReference type="SAM" id="MobiDB-lite"/>
    </source>
</evidence>
<feature type="region of interest" description="Disordered" evidence="1">
    <location>
        <begin position="1"/>
        <end position="42"/>
    </location>
</feature>
<organism evidence="2 3">
    <name type="scientific">Steinernema glaseri</name>
    <dbReference type="NCBI Taxonomy" id="37863"/>
    <lineage>
        <taxon>Eukaryota</taxon>
        <taxon>Metazoa</taxon>
        <taxon>Ecdysozoa</taxon>
        <taxon>Nematoda</taxon>
        <taxon>Chromadorea</taxon>
        <taxon>Rhabditida</taxon>
        <taxon>Tylenchina</taxon>
        <taxon>Panagrolaimomorpha</taxon>
        <taxon>Strongyloidoidea</taxon>
        <taxon>Steinernematidae</taxon>
        <taxon>Steinernema</taxon>
    </lineage>
</organism>
<name>A0A1I7ZXV9_9BILA</name>
<evidence type="ECO:0000313" key="2">
    <source>
        <dbReference type="Proteomes" id="UP000095287"/>
    </source>
</evidence>
<evidence type="ECO:0000313" key="3">
    <source>
        <dbReference type="WBParaSite" id="L893_g30695.t1"/>
    </source>
</evidence>
<feature type="compositionally biased region" description="Polar residues" evidence="1">
    <location>
        <begin position="26"/>
        <end position="40"/>
    </location>
</feature>
<feature type="compositionally biased region" description="Polar residues" evidence="1">
    <location>
        <begin position="1"/>
        <end position="11"/>
    </location>
</feature>
<protein>
    <submittedName>
        <fullName evidence="3">YTH domain-containing protein</fullName>
    </submittedName>
</protein>
<dbReference type="AlphaFoldDB" id="A0A1I7ZXV9"/>
<dbReference type="WBParaSite" id="L893_g30695.t1">
    <property type="protein sequence ID" value="L893_g30695.t1"/>
    <property type="gene ID" value="L893_g30695"/>
</dbReference>
<dbReference type="Proteomes" id="UP000095287">
    <property type="component" value="Unplaced"/>
</dbReference>
<dbReference type="Gene3D" id="3.30.1490.40">
    <property type="match status" value="1"/>
</dbReference>
<keyword evidence="2" id="KW-1185">Reference proteome</keyword>
<dbReference type="InterPro" id="IPR035445">
    <property type="entry name" value="GYF-like_dom_sf"/>
</dbReference>
<proteinExistence type="predicted"/>
<accession>A0A1I7ZXV9</accession>
<reference evidence="3" key="1">
    <citation type="submission" date="2016-11" db="UniProtKB">
        <authorList>
            <consortium name="WormBaseParasite"/>
        </authorList>
    </citation>
    <scope>IDENTIFICATION</scope>
</reference>
<sequence>MMQDLEQTTVAKDSLDMFADDDEPGPSSSAQDVSANQPDSTVDEEVHWEYRLIDDDEAKIHGPFTTTAISKLKDTNDEVAQGFARRVGSEAFYKVARIDFDLYE</sequence>
<dbReference type="SUPFAM" id="SSF55277">
    <property type="entry name" value="GYF domain"/>
    <property type="match status" value="1"/>
</dbReference>